<dbReference type="InterPro" id="IPR026019">
    <property type="entry name" value="Ribul_P_3_epim"/>
</dbReference>
<dbReference type="InterPro" id="IPR011060">
    <property type="entry name" value="RibuloseP-bd_barrel"/>
</dbReference>
<keyword evidence="13" id="KW-0170">Cobalt</keyword>
<dbReference type="GO" id="GO:0006098">
    <property type="term" value="P:pentose-phosphate shunt"/>
    <property type="evidence" value="ECO:0007669"/>
    <property type="project" value="UniProtKB-UniRule"/>
</dbReference>
<gene>
    <name evidence="10 15" type="primary">rpe</name>
    <name evidence="15" type="ORF">H9874_06475</name>
</gene>
<evidence type="ECO:0000256" key="5">
    <source>
        <dbReference type="ARBA" id="ARBA00001954"/>
    </source>
</evidence>
<feature type="binding site" evidence="10 14">
    <location>
        <begin position="140"/>
        <end position="143"/>
    </location>
    <ligand>
        <name>substrate</name>
    </ligand>
</feature>
<dbReference type="AlphaFoldDB" id="A0A9D1R299"/>
<dbReference type="Proteomes" id="UP000824264">
    <property type="component" value="Unassembled WGS sequence"/>
</dbReference>
<keyword evidence="8 10" id="KW-0479">Metal-binding</keyword>
<evidence type="ECO:0000313" key="16">
    <source>
        <dbReference type="Proteomes" id="UP000824264"/>
    </source>
</evidence>
<evidence type="ECO:0000256" key="10">
    <source>
        <dbReference type="HAMAP-Rule" id="MF_02227"/>
    </source>
</evidence>
<dbReference type="PIRSF" id="PIRSF001461">
    <property type="entry name" value="RPE"/>
    <property type="match status" value="1"/>
</dbReference>
<evidence type="ECO:0000256" key="14">
    <source>
        <dbReference type="PIRSR" id="PIRSR001461-3"/>
    </source>
</evidence>
<reference evidence="15" key="2">
    <citation type="submission" date="2021-04" db="EMBL/GenBank/DDBJ databases">
        <authorList>
            <person name="Gilroy R."/>
        </authorList>
    </citation>
    <scope>NUCLEOTIDE SEQUENCE</scope>
    <source>
        <strain evidence="15">ChiSxjej5B17-1746</strain>
    </source>
</reference>
<feature type="binding site" evidence="10">
    <location>
        <begin position="173"/>
        <end position="175"/>
    </location>
    <ligand>
        <name>substrate</name>
    </ligand>
</feature>
<dbReference type="SUPFAM" id="SSF51366">
    <property type="entry name" value="Ribulose-phoshate binding barrel"/>
    <property type="match status" value="1"/>
</dbReference>
<feature type="active site" description="Proton donor" evidence="10 12">
    <location>
        <position position="173"/>
    </location>
</feature>
<keyword evidence="10 11" id="KW-0119">Carbohydrate metabolism</keyword>
<comment type="cofactor">
    <cofactor evidence="3">
        <name>Co(2+)</name>
        <dbReference type="ChEBI" id="CHEBI:48828"/>
    </cofactor>
</comment>
<dbReference type="NCBIfam" id="NF004076">
    <property type="entry name" value="PRK05581.1-4"/>
    <property type="match status" value="1"/>
</dbReference>
<name>A0A9D1R299_9BACT</name>
<feature type="active site" description="Proton acceptor" evidence="10 12">
    <location>
        <position position="33"/>
    </location>
</feature>
<feature type="binding site" evidence="10 13">
    <location>
        <position position="64"/>
    </location>
    <ligand>
        <name>a divalent metal cation</name>
        <dbReference type="ChEBI" id="CHEBI:60240"/>
    </ligand>
</feature>
<dbReference type="PANTHER" id="PTHR11749">
    <property type="entry name" value="RIBULOSE-5-PHOSPHATE-3-EPIMERASE"/>
    <property type="match status" value="1"/>
</dbReference>
<organism evidence="15 16">
    <name type="scientific">Candidatus Bilophila faecipullorum</name>
    <dbReference type="NCBI Taxonomy" id="2838482"/>
    <lineage>
        <taxon>Bacteria</taxon>
        <taxon>Pseudomonadati</taxon>
        <taxon>Thermodesulfobacteriota</taxon>
        <taxon>Desulfovibrionia</taxon>
        <taxon>Desulfovibrionales</taxon>
        <taxon>Desulfovibrionaceae</taxon>
        <taxon>Bilophila</taxon>
    </lineage>
</organism>
<dbReference type="FunFam" id="3.20.20.70:FF:000004">
    <property type="entry name" value="Ribulose-phosphate 3-epimerase"/>
    <property type="match status" value="1"/>
</dbReference>
<dbReference type="GO" id="GO:0019323">
    <property type="term" value="P:pentose catabolic process"/>
    <property type="evidence" value="ECO:0007669"/>
    <property type="project" value="UniProtKB-UniRule"/>
</dbReference>
<dbReference type="NCBIfam" id="TIGR01163">
    <property type="entry name" value="rpe"/>
    <property type="match status" value="1"/>
</dbReference>
<evidence type="ECO:0000256" key="6">
    <source>
        <dbReference type="ARBA" id="ARBA00009541"/>
    </source>
</evidence>
<evidence type="ECO:0000256" key="9">
    <source>
        <dbReference type="ARBA" id="ARBA00023235"/>
    </source>
</evidence>
<dbReference type="HAMAP" id="MF_02227">
    <property type="entry name" value="RPE"/>
    <property type="match status" value="1"/>
</dbReference>
<evidence type="ECO:0000256" key="4">
    <source>
        <dbReference type="ARBA" id="ARBA00001947"/>
    </source>
</evidence>
<comment type="catalytic activity">
    <reaction evidence="1 10 11">
        <text>D-ribulose 5-phosphate = D-xylulose 5-phosphate</text>
        <dbReference type="Rhea" id="RHEA:13677"/>
        <dbReference type="ChEBI" id="CHEBI:57737"/>
        <dbReference type="ChEBI" id="CHEBI:58121"/>
        <dbReference type="EC" id="5.1.3.1"/>
    </reaction>
</comment>
<comment type="cofactor">
    <cofactor evidence="10 13">
        <name>a divalent metal cation</name>
        <dbReference type="ChEBI" id="CHEBI:60240"/>
    </cofactor>
    <text evidence="10 13">Binds 1 divalent metal cation per subunit.</text>
</comment>
<dbReference type="GO" id="GO:0005737">
    <property type="term" value="C:cytoplasm"/>
    <property type="evidence" value="ECO:0007669"/>
    <property type="project" value="UniProtKB-ARBA"/>
</dbReference>
<proteinExistence type="inferred from homology"/>
<evidence type="ECO:0000256" key="2">
    <source>
        <dbReference type="ARBA" id="ARBA00001936"/>
    </source>
</evidence>
<keyword evidence="9 10" id="KW-0413">Isomerase</keyword>
<dbReference type="Gene3D" id="3.20.20.70">
    <property type="entry name" value="Aldolase class I"/>
    <property type="match status" value="1"/>
</dbReference>
<evidence type="ECO:0000256" key="11">
    <source>
        <dbReference type="PIRNR" id="PIRNR001461"/>
    </source>
</evidence>
<dbReference type="Pfam" id="PF00834">
    <property type="entry name" value="Ribul_P_3_epim"/>
    <property type="match status" value="1"/>
</dbReference>
<dbReference type="InterPro" id="IPR013785">
    <property type="entry name" value="Aldolase_TIM"/>
</dbReference>
<feature type="binding site" evidence="10 13">
    <location>
        <position position="173"/>
    </location>
    <ligand>
        <name>a divalent metal cation</name>
        <dbReference type="ChEBI" id="CHEBI:60240"/>
    </ligand>
</feature>
<comment type="cofactor">
    <cofactor evidence="5">
        <name>Fe(2+)</name>
        <dbReference type="ChEBI" id="CHEBI:29033"/>
    </cofactor>
</comment>
<dbReference type="PROSITE" id="PS01086">
    <property type="entry name" value="RIBUL_P_3_EPIMER_2"/>
    <property type="match status" value="1"/>
</dbReference>
<comment type="cofactor">
    <cofactor evidence="2">
        <name>Mn(2+)</name>
        <dbReference type="ChEBI" id="CHEBI:29035"/>
    </cofactor>
</comment>
<evidence type="ECO:0000256" key="3">
    <source>
        <dbReference type="ARBA" id="ARBA00001941"/>
    </source>
</evidence>
<dbReference type="EC" id="5.1.3.1" evidence="7 10"/>
<evidence type="ECO:0000256" key="13">
    <source>
        <dbReference type="PIRSR" id="PIRSR001461-2"/>
    </source>
</evidence>
<sequence>MILSPSLLSADVGNLAAELSALEAAGVQWAHWDVMDGRFVPNITFGQHVIRQMRPRSGLFFDVHLMIVEPETYLADFQAAGADMLVVHAEATRHLQRTLAEIRRLGMKAGVALNPATPLSALDYVLGDADMVLLMSVNPGFGGQKFLPVTYEKIRRLRRMIDERRLETLIQIDGGVTPDNTAELVRAGADVLVSGSAFFSVPPYESRRRTFEARADEALSQTL</sequence>
<dbReference type="GO" id="GO:0004750">
    <property type="term" value="F:D-ribulose-phosphate 3-epimerase activity"/>
    <property type="evidence" value="ECO:0007669"/>
    <property type="project" value="UniProtKB-UniRule"/>
</dbReference>
<evidence type="ECO:0000256" key="8">
    <source>
        <dbReference type="ARBA" id="ARBA00022723"/>
    </source>
</evidence>
<feature type="binding site" evidence="10 13">
    <location>
        <position position="33"/>
    </location>
    <ligand>
        <name>a divalent metal cation</name>
        <dbReference type="ChEBI" id="CHEBI:60240"/>
    </ligand>
</feature>
<evidence type="ECO:0000256" key="12">
    <source>
        <dbReference type="PIRSR" id="PIRSR001461-1"/>
    </source>
</evidence>
<evidence type="ECO:0000256" key="7">
    <source>
        <dbReference type="ARBA" id="ARBA00013188"/>
    </source>
</evidence>
<comment type="caution">
    <text evidence="15">The sequence shown here is derived from an EMBL/GenBank/DDBJ whole genome shotgun (WGS) entry which is preliminary data.</text>
</comment>
<dbReference type="EMBL" id="DXGI01000243">
    <property type="protein sequence ID" value="HIW78772.1"/>
    <property type="molecule type" value="Genomic_DNA"/>
</dbReference>
<comment type="pathway">
    <text evidence="10">Carbohydrate degradation.</text>
</comment>
<feature type="binding site" evidence="10 14">
    <location>
        <position position="64"/>
    </location>
    <ligand>
        <name>substrate</name>
    </ligand>
</feature>
<protein>
    <recommendedName>
        <fullName evidence="7 10">Ribulose-phosphate 3-epimerase</fullName>
        <ecNumber evidence="7 10">5.1.3.1</ecNumber>
    </recommendedName>
</protein>
<accession>A0A9D1R299</accession>
<keyword evidence="13" id="KW-0862">Zinc</keyword>
<evidence type="ECO:0000256" key="1">
    <source>
        <dbReference type="ARBA" id="ARBA00001782"/>
    </source>
</evidence>
<dbReference type="InterPro" id="IPR000056">
    <property type="entry name" value="Ribul_P_3_epim-like"/>
</dbReference>
<feature type="binding site" evidence="14">
    <location>
        <position position="175"/>
    </location>
    <ligand>
        <name>substrate</name>
    </ligand>
</feature>
<feature type="binding site" evidence="10 14">
    <location>
        <begin position="195"/>
        <end position="196"/>
    </location>
    <ligand>
        <name>substrate</name>
    </ligand>
</feature>
<feature type="binding site" evidence="10 13">
    <location>
        <position position="31"/>
    </location>
    <ligand>
        <name>a divalent metal cation</name>
        <dbReference type="ChEBI" id="CHEBI:60240"/>
    </ligand>
</feature>
<dbReference type="CDD" id="cd00429">
    <property type="entry name" value="RPE"/>
    <property type="match status" value="1"/>
</dbReference>
<reference evidence="15" key="1">
    <citation type="journal article" date="2021" name="PeerJ">
        <title>Extensive microbial diversity within the chicken gut microbiome revealed by metagenomics and culture.</title>
        <authorList>
            <person name="Gilroy R."/>
            <person name="Ravi A."/>
            <person name="Getino M."/>
            <person name="Pursley I."/>
            <person name="Horton D.L."/>
            <person name="Alikhan N.F."/>
            <person name="Baker D."/>
            <person name="Gharbi K."/>
            <person name="Hall N."/>
            <person name="Watson M."/>
            <person name="Adriaenssens E.M."/>
            <person name="Foster-Nyarko E."/>
            <person name="Jarju S."/>
            <person name="Secka A."/>
            <person name="Antonio M."/>
            <person name="Oren A."/>
            <person name="Chaudhuri R.R."/>
            <person name="La Ragione R."/>
            <person name="Hildebrand F."/>
            <person name="Pallen M.J."/>
        </authorList>
    </citation>
    <scope>NUCLEOTIDE SEQUENCE</scope>
    <source>
        <strain evidence="15">ChiSxjej5B17-1746</strain>
    </source>
</reference>
<dbReference type="GO" id="GO:0046872">
    <property type="term" value="F:metal ion binding"/>
    <property type="evidence" value="ECO:0007669"/>
    <property type="project" value="UniProtKB-UniRule"/>
</dbReference>
<evidence type="ECO:0000313" key="15">
    <source>
        <dbReference type="EMBL" id="HIW78772.1"/>
    </source>
</evidence>
<comment type="cofactor">
    <cofactor evidence="4">
        <name>Zn(2+)</name>
        <dbReference type="ChEBI" id="CHEBI:29105"/>
    </cofactor>
</comment>
<keyword evidence="13" id="KW-0464">Manganese</keyword>
<feature type="binding site" evidence="10 14">
    <location>
        <position position="6"/>
    </location>
    <ligand>
        <name>substrate</name>
    </ligand>
</feature>
<comment type="similarity">
    <text evidence="6 10 11">Belongs to the ribulose-phosphate 3-epimerase family.</text>
</comment>
<comment type="function">
    <text evidence="10">Catalyzes the reversible epimerization of D-ribulose 5-phosphate to D-xylulose 5-phosphate.</text>
</comment>